<feature type="region of interest" description="Disordered" evidence="6">
    <location>
        <begin position="475"/>
        <end position="500"/>
    </location>
</feature>
<evidence type="ECO:0000256" key="5">
    <source>
        <dbReference type="HAMAP-Rule" id="MF_01600"/>
    </source>
</evidence>
<dbReference type="GO" id="GO:0005576">
    <property type="term" value="C:extracellular region"/>
    <property type="evidence" value="ECO:0007669"/>
    <property type="project" value="TreeGrafter"/>
</dbReference>
<feature type="compositionally biased region" description="Low complexity" evidence="6">
    <location>
        <begin position="938"/>
        <end position="966"/>
    </location>
</feature>
<keyword evidence="2 5" id="KW-0812">Transmembrane</keyword>
<reference evidence="7 8" key="1">
    <citation type="submission" date="2018-10" db="EMBL/GenBank/DDBJ databases">
        <title>Marmoricola sp. 4Q3S-7 whole genome shotgun sequence.</title>
        <authorList>
            <person name="Li F."/>
        </authorList>
    </citation>
    <scope>NUCLEOTIDE SEQUENCE [LARGE SCALE GENOMIC DNA]</scope>
    <source>
        <strain evidence="7 8">4Q3S-7</strain>
    </source>
</reference>
<evidence type="ECO:0000256" key="4">
    <source>
        <dbReference type="ARBA" id="ARBA00023136"/>
    </source>
</evidence>
<keyword evidence="4 5" id="KW-0472">Membrane</keyword>
<evidence type="ECO:0000256" key="6">
    <source>
        <dbReference type="SAM" id="MobiDB-lite"/>
    </source>
</evidence>
<dbReference type="Proteomes" id="UP000281708">
    <property type="component" value="Unassembled WGS sequence"/>
</dbReference>
<comment type="similarity">
    <text evidence="5">Belongs to the UPF0182 family.</text>
</comment>
<keyword evidence="8" id="KW-1185">Reference proteome</keyword>
<dbReference type="Pfam" id="PF03699">
    <property type="entry name" value="UPF0182"/>
    <property type="match status" value="1"/>
</dbReference>
<dbReference type="PANTHER" id="PTHR39344">
    <property type="entry name" value="UPF0182 PROTEIN SLL1060"/>
    <property type="match status" value="1"/>
</dbReference>
<evidence type="ECO:0000256" key="3">
    <source>
        <dbReference type="ARBA" id="ARBA00022989"/>
    </source>
</evidence>
<feature type="transmembrane region" description="Helical" evidence="5">
    <location>
        <begin position="94"/>
        <end position="115"/>
    </location>
</feature>
<evidence type="ECO:0000313" key="7">
    <source>
        <dbReference type="EMBL" id="RLV51266.1"/>
    </source>
</evidence>
<proteinExistence type="inferred from homology"/>
<gene>
    <name evidence="7" type="ORF">D9V37_02905</name>
</gene>
<dbReference type="GO" id="GO:0005886">
    <property type="term" value="C:plasma membrane"/>
    <property type="evidence" value="ECO:0007669"/>
    <property type="project" value="UniProtKB-SubCell"/>
</dbReference>
<protein>
    <recommendedName>
        <fullName evidence="5">UPF0182 protein D9V37_02905</fullName>
    </recommendedName>
</protein>
<name>A0A3L8P7D2_9ACTN</name>
<dbReference type="AlphaFoldDB" id="A0A3L8P7D2"/>
<comment type="caution">
    <text evidence="7">The sequence shown here is derived from an EMBL/GenBank/DDBJ whole genome shotgun (WGS) entry which is preliminary data.</text>
</comment>
<dbReference type="InterPro" id="IPR005372">
    <property type="entry name" value="UPF0182"/>
</dbReference>
<dbReference type="HAMAP" id="MF_01600">
    <property type="entry name" value="UPF0182"/>
    <property type="match status" value="1"/>
</dbReference>
<evidence type="ECO:0000256" key="1">
    <source>
        <dbReference type="ARBA" id="ARBA00022475"/>
    </source>
</evidence>
<accession>A0A3L8P7D2</accession>
<feature type="region of interest" description="Disordered" evidence="6">
    <location>
        <begin position="866"/>
        <end position="888"/>
    </location>
</feature>
<dbReference type="PANTHER" id="PTHR39344:SF1">
    <property type="entry name" value="UPF0182 PROTEIN SLL1060"/>
    <property type="match status" value="1"/>
</dbReference>
<feature type="transmembrane region" description="Helical" evidence="5">
    <location>
        <begin position="147"/>
        <end position="172"/>
    </location>
</feature>
<sequence>MTALVLVVLFLLLSLFTSIWTQKLWFQSIGFGSVYGRLLATRIGLFVVFGLVMALVVGVNLFLAFRFRPLFRPNTPDQANLERYREVVTPLRRALLVAVAAVLGIFAGISATGQWRTYLLWRHRQFFGQEDPYFHRDIGFYFFSLPWFHYLVDFLTTALVIGLMAAVLVHYLYGGIRLTGGQRFTGAAQVQTSVLLGLLLLLKSGDYYLDRFDLTTNQGSLITGMTYARDHAVLPSKNILMFIALICALLLFANVFRRTWLLPGVGIALLALSSILLGVIWPTVVQKLQVNPSVADKEAPYIQRNITATRAAYDVGDSKVTQYDASSTLTNDKLAEDTASLPGIRLVDPQVVRPTFEQLQQIRGYYSVPNVLDVDRYDVNDRERDVVVAARELNINGLPDAQKNWTNEHTVYTHGYGMIAAYGNQQNADDKPVTDNQGNPVFAEYDLPPKGQLGKYVPQIYYGEQSPTYSIVGKPEGTKSVELDTPDANGSGNSRTNTYDGPGVSIGSTFHKLLYAMKFGDTNILLSSRVNSASKILYDRSPRERVQKVAPWLTVDSDALPSVVNGRIVWILDGYTTSDKYPLSESRSLKEMVDDRLNPRSAFATLPTDHINYMRNAVKATVDAYTGKVTLYAWDESDPLLKAWEGVFPGVVKPKSSIPQALLAHMRYPEDLYKVQRNILADYHVTNPRTFYGGSDKWEVPQDPEVDSLKQPPYRLSVAASSSEKAQPVFSLTSVYVPTKRQNLAAFMSVGSDPTDPSTYGKISLLRLPDDKQIAGPSQIANQFSSNDSIAAQLLPFTQQKAVLRYGNLLTLPVGGGLLYVQPLYTLRTGGGASYPQLRFVLVSFGKNVGIGATLDEALNSVLGGSSGSGTSGTSGTSGSSGSTGSGTTGTLNGQALALLQQANAKFTDAQKALKAGDPVTYAQDIEAARKLIEQAVAASKKTASSSPSASPSASASASPSAKPSS</sequence>
<evidence type="ECO:0000256" key="2">
    <source>
        <dbReference type="ARBA" id="ARBA00022692"/>
    </source>
</evidence>
<dbReference type="EMBL" id="RDBE01000001">
    <property type="protein sequence ID" value="RLV51266.1"/>
    <property type="molecule type" value="Genomic_DNA"/>
</dbReference>
<feature type="transmembrane region" description="Helical" evidence="5">
    <location>
        <begin position="261"/>
        <end position="281"/>
    </location>
</feature>
<feature type="transmembrane region" description="Helical" evidence="5">
    <location>
        <begin position="184"/>
        <end position="202"/>
    </location>
</feature>
<keyword evidence="3 5" id="KW-1133">Transmembrane helix</keyword>
<feature type="transmembrane region" description="Helical" evidence="5">
    <location>
        <begin position="239"/>
        <end position="256"/>
    </location>
</feature>
<organism evidence="7 8">
    <name type="scientific">Nocardioides mangrovicus</name>
    <dbReference type="NCBI Taxonomy" id="2478913"/>
    <lineage>
        <taxon>Bacteria</taxon>
        <taxon>Bacillati</taxon>
        <taxon>Actinomycetota</taxon>
        <taxon>Actinomycetes</taxon>
        <taxon>Propionibacteriales</taxon>
        <taxon>Nocardioidaceae</taxon>
        <taxon>Nocardioides</taxon>
    </lineage>
</organism>
<feature type="region of interest" description="Disordered" evidence="6">
    <location>
        <begin position="937"/>
        <end position="966"/>
    </location>
</feature>
<dbReference type="OrthoDB" id="9763654at2"/>
<feature type="compositionally biased region" description="Polar residues" evidence="6">
    <location>
        <begin position="488"/>
        <end position="499"/>
    </location>
</feature>
<comment type="caution">
    <text evidence="5">Lacks conserved residue(s) required for the propagation of feature annotation.</text>
</comment>
<comment type="subcellular location">
    <subcellularLocation>
        <location evidence="5">Cell membrane</location>
        <topology evidence="5">Multi-pass membrane protein</topology>
    </subcellularLocation>
</comment>
<evidence type="ECO:0000313" key="8">
    <source>
        <dbReference type="Proteomes" id="UP000281708"/>
    </source>
</evidence>
<keyword evidence="1 5" id="KW-1003">Cell membrane</keyword>
<feature type="transmembrane region" description="Helical" evidence="5">
    <location>
        <begin position="45"/>
        <end position="65"/>
    </location>
</feature>